<sequence>MTNNAADIWDSSQGARQIRPLNGKLYRLVESQEQIATLGYVDTLEEQALLEELLETAKPAHRFAEVEEQAEDPGSLHYLLLTPFRYPPLKWGSRFGRTHEQGIFYGGGDIDVTLAESAYYRFVFWFSMSAAPIKDSIRTSHTLFSAPYSTQRGVQIQRPPFDEYMTALTHPSNYSQTQTLGSQMREAGVEAFEYCSARDPSHGLCVALFTPAAFECRKPDSMQQWFCEVSAYAVSFKQLAEREVIHFQLEDFLVDGTLPLPA</sequence>
<accession>A0ABP7Q3M8</accession>
<comment type="caution">
    <text evidence="2">The sequence shown here is derived from an EMBL/GenBank/DDBJ whole genome shotgun (WGS) entry which is preliminary data.</text>
</comment>
<gene>
    <name evidence="2" type="ORF">GCM10022278_35710</name>
</gene>
<evidence type="ECO:0000313" key="3">
    <source>
        <dbReference type="Proteomes" id="UP001501337"/>
    </source>
</evidence>
<name>A0ABP7Q3M8_9GAMM</name>
<protein>
    <submittedName>
        <fullName evidence="2">RES family NAD+ phosphorylase</fullName>
    </submittedName>
</protein>
<reference evidence="3" key="1">
    <citation type="journal article" date="2019" name="Int. J. Syst. Evol. Microbiol.">
        <title>The Global Catalogue of Microorganisms (GCM) 10K type strain sequencing project: providing services to taxonomists for standard genome sequencing and annotation.</title>
        <authorList>
            <consortium name="The Broad Institute Genomics Platform"/>
            <consortium name="The Broad Institute Genome Sequencing Center for Infectious Disease"/>
            <person name="Wu L."/>
            <person name="Ma J."/>
        </authorList>
    </citation>
    <scope>NUCLEOTIDE SEQUENCE [LARGE SCALE GENOMIC DNA]</scope>
    <source>
        <strain evidence="3">JCM 17555</strain>
    </source>
</reference>
<organism evidence="2 3">
    <name type="scientific">Allohahella marinimesophila</name>
    <dbReference type="NCBI Taxonomy" id="1054972"/>
    <lineage>
        <taxon>Bacteria</taxon>
        <taxon>Pseudomonadati</taxon>
        <taxon>Pseudomonadota</taxon>
        <taxon>Gammaproteobacteria</taxon>
        <taxon>Oceanospirillales</taxon>
        <taxon>Hahellaceae</taxon>
        <taxon>Allohahella</taxon>
    </lineage>
</organism>
<dbReference type="EMBL" id="BAABBO010000018">
    <property type="protein sequence ID" value="GAA3975664.1"/>
    <property type="molecule type" value="Genomic_DNA"/>
</dbReference>
<dbReference type="InterPro" id="IPR014914">
    <property type="entry name" value="RES_dom"/>
</dbReference>
<evidence type="ECO:0000259" key="1">
    <source>
        <dbReference type="SMART" id="SM00953"/>
    </source>
</evidence>
<feature type="domain" description="RES" evidence="1">
    <location>
        <begin position="83"/>
        <end position="220"/>
    </location>
</feature>
<proteinExistence type="predicted"/>
<dbReference type="SMART" id="SM00953">
    <property type="entry name" value="RES"/>
    <property type="match status" value="1"/>
</dbReference>
<dbReference type="Proteomes" id="UP001501337">
    <property type="component" value="Unassembled WGS sequence"/>
</dbReference>
<dbReference type="Pfam" id="PF08808">
    <property type="entry name" value="RES"/>
    <property type="match status" value="1"/>
</dbReference>
<evidence type="ECO:0000313" key="2">
    <source>
        <dbReference type="EMBL" id="GAA3975664.1"/>
    </source>
</evidence>
<dbReference type="RefSeq" id="WP_344808936.1">
    <property type="nucleotide sequence ID" value="NZ_BAABBO010000018.1"/>
</dbReference>
<keyword evidence="3" id="KW-1185">Reference proteome</keyword>